<feature type="region of interest" description="Disordered" evidence="1">
    <location>
        <begin position="51"/>
        <end position="77"/>
    </location>
</feature>
<proteinExistence type="predicted"/>
<evidence type="ECO:0000313" key="3">
    <source>
        <dbReference type="Proteomes" id="UP000825729"/>
    </source>
</evidence>
<sequence>MRRRYRLAAARRCSWKLRVEDPELRRRQQDRLWVRPRHRGFGHTLMLIISGENDAPPAPEQRSKQSITAGKAPLMSR</sequence>
<dbReference type="EMBL" id="JAINDJ010000004">
    <property type="protein sequence ID" value="KAG9450839.1"/>
    <property type="molecule type" value="Genomic_DNA"/>
</dbReference>
<organism evidence="2 3">
    <name type="scientific">Aristolochia fimbriata</name>
    <name type="common">White veined hardy Dutchman's pipe vine</name>
    <dbReference type="NCBI Taxonomy" id="158543"/>
    <lineage>
        <taxon>Eukaryota</taxon>
        <taxon>Viridiplantae</taxon>
        <taxon>Streptophyta</taxon>
        <taxon>Embryophyta</taxon>
        <taxon>Tracheophyta</taxon>
        <taxon>Spermatophyta</taxon>
        <taxon>Magnoliopsida</taxon>
        <taxon>Magnoliidae</taxon>
        <taxon>Piperales</taxon>
        <taxon>Aristolochiaceae</taxon>
        <taxon>Aristolochia</taxon>
    </lineage>
</organism>
<dbReference type="AlphaFoldDB" id="A0AAV7EQH2"/>
<evidence type="ECO:0000313" key="2">
    <source>
        <dbReference type="EMBL" id="KAG9450839.1"/>
    </source>
</evidence>
<comment type="caution">
    <text evidence="2">The sequence shown here is derived from an EMBL/GenBank/DDBJ whole genome shotgun (WGS) entry which is preliminary data.</text>
</comment>
<accession>A0AAV7EQH2</accession>
<gene>
    <name evidence="2" type="ORF">H6P81_010804</name>
</gene>
<name>A0AAV7EQH2_ARIFI</name>
<evidence type="ECO:0000256" key="1">
    <source>
        <dbReference type="SAM" id="MobiDB-lite"/>
    </source>
</evidence>
<keyword evidence="3" id="KW-1185">Reference proteome</keyword>
<protein>
    <submittedName>
        <fullName evidence="2">Uncharacterized protein</fullName>
    </submittedName>
</protein>
<dbReference type="Proteomes" id="UP000825729">
    <property type="component" value="Unassembled WGS sequence"/>
</dbReference>
<reference evidence="2 3" key="1">
    <citation type="submission" date="2021-07" db="EMBL/GenBank/DDBJ databases">
        <title>The Aristolochia fimbriata genome: insights into angiosperm evolution, floral development and chemical biosynthesis.</title>
        <authorList>
            <person name="Jiao Y."/>
        </authorList>
    </citation>
    <scope>NUCLEOTIDE SEQUENCE [LARGE SCALE GENOMIC DNA]</scope>
    <source>
        <strain evidence="2">IBCAS-2021</strain>
        <tissue evidence="2">Leaf</tissue>
    </source>
</reference>